<accession>A0A0L8A5H6</accession>
<dbReference type="OrthoDB" id="9758793at2"/>
<reference evidence="3 4" key="1">
    <citation type="journal article" date="2012" name="J. Bacteriol.">
        <title>Genome sequence of a novel nicotine-degrading strain, Pseudomonas geniculata N1.</title>
        <authorList>
            <person name="Tang H."/>
            <person name="Yu H."/>
            <person name="Tai C."/>
            <person name="Huang K."/>
            <person name="Liu Y."/>
            <person name="Wang L."/>
            <person name="Yao Y."/>
            <person name="Wu G."/>
            <person name="Xu P."/>
        </authorList>
    </citation>
    <scope>NUCLEOTIDE SEQUENCE [LARGE SCALE GENOMIC DNA]</scope>
    <source>
        <strain evidence="3 4">N1</strain>
    </source>
</reference>
<evidence type="ECO:0000313" key="4">
    <source>
        <dbReference type="Proteomes" id="UP000036890"/>
    </source>
</evidence>
<dbReference type="CDD" id="cd07563">
    <property type="entry name" value="Peptidase_S41_IRBP"/>
    <property type="match status" value="1"/>
</dbReference>
<dbReference type="InterPro" id="IPR005151">
    <property type="entry name" value="Tail-specific_protease"/>
</dbReference>
<dbReference type="Gene3D" id="3.30.750.44">
    <property type="match status" value="1"/>
</dbReference>
<dbReference type="AlphaFoldDB" id="A0A0L8A5H6"/>
<dbReference type="PANTHER" id="PTHR11261">
    <property type="entry name" value="INTERPHOTORECEPTOR RETINOID-BINDING PROTEIN"/>
    <property type="match status" value="1"/>
</dbReference>
<organism evidence="3 4">
    <name type="scientific">Stenotrophomonas geniculata N1</name>
    <dbReference type="NCBI Taxonomy" id="1167641"/>
    <lineage>
        <taxon>Bacteria</taxon>
        <taxon>Pseudomonadati</taxon>
        <taxon>Pseudomonadota</taxon>
        <taxon>Gammaproteobacteria</taxon>
        <taxon>Lysobacterales</taxon>
        <taxon>Lysobacteraceae</taxon>
        <taxon>Stenotrophomonas</taxon>
    </lineage>
</organism>
<evidence type="ECO:0000259" key="2">
    <source>
        <dbReference type="SMART" id="SM00245"/>
    </source>
</evidence>
<proteinExistence type="predicted"/>
<gene>
    <name evidence="3" type="ORF">W7K_19305</name>
</gene>
<evidence type="ECO:0000256" key="1">
    <source>
        <dbReference type="SAM" id="SignalP"/>
    </source>
</evidence>
<dbReference type="Gene3D" id="3.90.226.10">
    <property type="entry name" value="2-enoyl-CoA Hydratase, Chain A, domain 1"/>
    <property type="match status" value="1"/>
</dbReference>
<name>A0A0L8A5H6_9GAMM</name>
<dbReference type="SMART" id="SM00245">
    <property type="entry name" value="TSPc"/>
    <property type="match status" value="1"/>
</dbReference>
<dbReference type="Proteomes" id="UP000036890">
    <property type="component" value="Unassembled WGS sequence"/>
</dbReference>
<feature type="domain" description="Tail specific protease" evidence="2">
    <location>
        <begin position="68"/>
        <end position="285"/>
    </location>
</feature>
<evidence type="ECO:0000313" key="3">
    <source>
        <dbReference type="EMBL" id="KOE97627.1"/>
    </source>
</evidence>
<sequence>MVVSWMLGALLAASCPAQDAVLQAAATAIQAQYLDVAEGARIAEVVRGWSAQQRYADSCADPKAFSARLNQDLDVFDGHFHVERVDASAGQDDWLMAWRADARSNGAGVREVRVLEGNIGYLRLSTFYPLDLARPKLAAAFTLLADTDGLVLDLRQNGGGDDGSADLLVRTLLAAEITQVQSLQQRGQRSPVPLPPASLGLYLKPLVVLIDRRTGSAAEFVAYSLQAQGRARVVGSRSGGAAHMFDDPVLLPDGYQISIPDRQPINLRTGTNWERTGVTPDAAGGDDPLFVARQLLARSASPK</sequence>
<dbReference type="GO" id="GO:0008236">
    <property type="term" value="F:serine-type peptidase activity"/>
    <property type="evidence" value="ECO:0007669"/>
    <property type="project" value="InterPro"/>
</dbReference>
<dbReference type="RefSeq" id="WP_010481282.1">
    <property type="nucleotide sequence ID" value="NZ_AJLO02000041.1"/>
</dbReference>
<dbReference type="EMBL" id="AJLO02000041">
    <property type="protein sequence ID" value="KOE97627.1"/>
    <property type="molecule type" value="Genomic_DNA"/>
</dbReference>
<dbReference type="SUPFAM" id="SSF52096">
    <property type="entry name" value="ClpP/crotonase"/>
    <property type="match status" value="1"/>
</dbReference>
<feature type="signal peptide" evidence="1">
    <location>
        <begin position="1"/>
        <end position="19"/>
    </location>
</feature>
<dbReference type="GO" id="GO:0006508">
    <property type="term" value="P:proteolysis"/>
    <property type="evidence" value="ECO:0007669"/>
    <property type="project" value="InterPro"/>
</dbReference>
<dbReference type="PANTHER" id="PTHR11261:SF3">
    <property type="entry name" value="RETINOL-BINDING PROTEIN 3"/>
    <property type="match status" value="1"/>
</dbReference>
<comment type="caution">
    <text evidence="3">The sequence shown here is derived from an EMBL/GenBank/DDBJ whole genome shotgun (WGS) entry which is preliminary data.</text>
</comment>
<dbReference type="Pfam" id="PF03572">
    <property type="entry name" value="Peptidase_S41"/>
    <property type="match status" value="1"/>
</dbReference>
<dbReference type="InterPro" id="IPR029045">
    <property type="entry name" value="ClpP/crotonase-like_dom_sf"/>
</dbReference>
<keyword evidence="1" id="KW-0732">Signal</keyword>
<feature type="chain" id="PRO_5005579423" evidence="1">
    <location>
        <begin position="20"/>
        <end position="303"/>
    </location>
</feature>
<protein>
    <submittedName>
        <fullName evidence="3">Peptidase S41</fullName>
    </submittedName>
</protein>